<dbReference type="EC" id="2.7.8.-" evidence="1"/>
<dbReference type="CDD" id="cd09159">
    <property type="entry name" value="PLDc_ybhO_like_2"/>
    <property type="match status" value="1"/>
</dbReference>
<dbReference type="PANTHER" id="PTHR21248:SF22">
    <property type="entry name" value="PHOSPHOLIPASE D"/>
    <property type="match status" value="1"/>
</dbReference>
<feature type="domain" description="PLD phosphodiesterase" evidence="2">
    <location>
        <begin position="109"/>
        <end position="136"/>
    </location>
</feature>
<dbReference type="EMBL" id="FODO01000009">
    <property type="protein sequence ID" value="SEO41705.1"/>
    <property type="molecule type" value="Genomic_DNA"/>
</dbReference>
<evidence type="ECO:0000313" key="3">
    <source>
        <dbReference type="EMBL" id="SEO41705.1"/>
    </source>
</evidence>
<dbReference type="AlphaFoldDB" id="A0A1H8PIG9"/>
<sequence>MRNFHFAENNQVTLLHNGAEYFPELEAAIDKAHTEIHLETYIFEYDAIGQKITDALKRAAQRGVAVFLLLDGFGSQDFPREEIQRMLQAGMKVLIFRPEYIFSKPRRYRLRRMHRKLAIIDAQTAFIGGINIIDDEHNPENLTPRFDYAVIIRGPLLMQIHKAARHLWLIVAWAHFKKRWVHPAAIKPSGEPCGKQKAALLIRDNWRHRHDIEHAYLDAINQAHSEIIIANAYFLPGRKFSNALKNAARRGVHVELLLQGKIEYRLQYHATQALYENLLGAGIKIYEYNRSYLHAKVAVIDQHWATVGSSNIDPFSLLLAREANVVIEDHEFAATLRTSLKTAIAQQSIPVTPASKSIFSWRNYIVNWLSFHIVRMMQGILGYDWHDNTP</sequence>
<comment type="catalytic activity">
    <reaction evidence="1">
        <text>2 a 1,2-diacyl-sn-glycero-3-phospho-(1'-sn-glycerol) = a cardiolipin + glycerol</text>
        <dbReference type="Rhea" id="RHEA:31451"/>
        <dbReference type="ChEBI" id="CHEBI:17754"/>
        <dbReference type="ChEBI" id="CHEBI:62237"/>
        <dbReference type="ChEBI" id="CHEBI:64716"/>
    </reaction>
</comment>
<keyword evidence="1" id="KW-0472">Membrane</keyword>
<keyword evidence="1" id="KW-0444">Lipid biosynthesis</keyword>
<reference evidence="4" key="1">
    <citation type="submission" date="2016-10" db="EMBL/GenBank/DDBJ databases">
        <authorList>
            <person name="Varghese N."/>
            <person name="Submissions S."/>
        </authorList>
    </citation>
    <scope>NUCLEOTIDE SEQUENCE [LARGE SCALE GENOMIC DNA]</scope>
    <source>
        <strain evidence="4">Nm76</strain>
    </source>
</reference>
<feature type="active site" evidence="1">
    <location>
        <position position="294"/>
    </location>
</feature>
<comment type="function">
    <text evidence="1">Catalyzes the phosphatidyl group transfer from one phosphatidylglycerol molecule to another to form cardiolipin (CL) (diphosphatidylglycerol) and glycerol.</text>
</comment>
<dbReference type="STRING" id="42354.SAMN05216333_109101"/>
<comment type="similarity">
    <text evidence="1">Belongs to the phospholipase D family. Cardiolipin synthase subfamily. ClsB sub-subfamily.</text>
</comment>
<dbReference type="PANTHER" id="PTHR21248">
    <property type="entry name" value="CARDIOLIPIN SYNTHASE"/>
    <property type="match status" value="1"/>
</dbReference>
<dbReference type="SUPFAM" id="SSF56024">
    <property type="entry name" value="Phospholipase D/nuclease"/>
    <property type="match status" value="2"/>
</dbReference>
<dbReference type="GO" id="GO:0005886">
    <property type="term" value="C:plasma membrane"/>
    <property type="evidence" value="ECO:0007669"/>
    <property type="project" value="UniProtKB-SubCell"/>
</dbReference>
<keyword evidence="1" id="KW-1208">Phospholipid metabolism</keyword>
<keyword evidence="1" id="KW-0594">Phospholipid biosynthesis</keyword>
<organism evidence="3 4">
    <name type="scientific">Nitrosomonas oligotropha</name>
    <dbReference type="NCBI Taxonomy" id="42354"/>
    <lineage>
        <taxon>Bacteria</taxon>
        <taxon>Pseudomonadati</taxon>
        <taxon>Pseudomonadota</taxon>
        <taxon>Betaproteobacteria</taxon>
        <taxon>Nitrosomonadales</taxon>
        <taxon>Nitrosomonadaceae</taxon>
        <taxon>Nitrosomonas</taxon>
    </lineage>
</organism>
<feature type="active site" evidence="1">
    <location>
        <position position="114"/>
    </location>
</feature>
<dbReference type="SMART" id="SM00155">
    <property type="entry name" value="PLDc"/>
    <property type="match status" value="2"/>
</dbReference>
<dbReference type="NCBIfam" id="NF008427">
    <property type="entry name" value="PRK11263.1"/>
    <property type="match status" value="1"/>
</dbReference>
<evidence type="ECO:0000256" key="1">
    <source>
        <dbReference type="HAMAP-Rule" id="MF_01917"/>
    </source>
</evidence>
<dbReference type="RefSeq" id="WP_090318624.1">
    <property type="nucleotide sequence ID" value="NZ_FNOE01000010.1"/>
</dbReference>
<dbReference type="InterPro" id="IPR030872">
    <property type="entry name" value="Cardiolipin_synth_ClsB"/>
</dbReference>
<evidence type="ECO:0000313" key="4">
    <source>
        <dbReference type="Proteomes" id="UP000198814"/>
    </source>
</evidence>
<dbReference type="Proteomes" id="UP000198814">
    <property type="component" value="Unassembled WGS sequence"/>
</dbReference>
<dbReference type="PROSITE" id="PS50035">
    <property type="entry name" value="PLD"/>
    <property type="match status" value="2"/>
</dbReference>
<keyword evidence="1" id="KW-0808">Transferase</keyword>
<feature type="active site" evidence="1">
    <location>
        <position position="121"/>
    </location>
</feature>
<keyword evidence="1" id="KW-1003">Cell membrane</keyword>
<name>A0A1H8PIG9_9PROT</name>
<proteinExistence type="inferred from homology"/>
<comment type="subcellular location">
    <subcellularLocation>
        <location evidence="1">Cell membrane</location>
        <topology evidence="1">Peripheral membrane protein</topology>
    </subcellularLocation>
</comment>
<dbReference type="InterPro" id="IPR025202">
    <property type="entry name" value="PLD-like_dom"/>
</dbReference>
<feature type="domain" description="PLD phosphodiesterase" evidence="2">
    <location>
        <begin position="289"/>
        <end position="316"/>
    </location>
</feature>
<dbReference type="Gene3D" id="3.30.870.10">
    <property type="entry name" value="Endonuclease Chain A"/>
    <property type="match status" value="2"/>
</dbReference>
<dbReference type="InterPro" id="IPR001736">
    <property type="entry name" value="PLipase_D/transphosphatidylase"/>
</dbReference>
<protein>
    <recommendedName>
        <fullName evidence="1">Cardiolipin synthase B</fullName>
        <shortName evidence="1">CL synthase</shortName>
        <ecNumber evidence="1">2.7.8.-</ecNumber>
    </recommendedName>
</protein>
<feature type="active site" evidence="1">
    <location>
        <position position="296"/>
    </location>
</feature>
<dbReference type="CDD" id="cd09110">
    <property type="entry name" value="PLDc_CLS_1"/>
    <property type="match status" value="1"/>
</dbReference>
<dbReference type="GO" id="GO:0032049">
    <property type="term" value="P:cardiolipin biosynthetic process"/>
    <property type="evidence" value="ECO:0007669"/>
    <property type="project" value="InterPro"/>
</dbReference>
<feature type="active site" evidence="1">
    <location>
        <position position="116"/>
    </location>
</feature>
<evidence type="ECO:0000259" key="2">
    <source>
        <dbReference type="PROSITE" id="PS50035"/>
    </source>
</evidence>
<dbReference type="Pfam" id="PF13091">
    <property type="entry name" value="PLDc_2"/>
    <property type="match status" value="2"/>
</dbReference>
<dbReference type="OrthoDB" id="9762009at2"/>
<keyword evidence="4" id="KW-1185">Reference proteome</keyword>
<dbReference type="HAMAP" id="MF_01917">
    <property type="entry name" value="Cardiolipin_synth_ClsB"/>
    <property type="match status" value="1"/>
</dbReference>
<gene>
    <name evidence="1" type="primary">clsB</name>
    <name evidence="3" type="ORF">SAMN05216333_109101</name>
</gene>
<dbReference type="GO" id="GO:0008808">
    <property type="term" value="F:cardiolipin synthase activity"/>
    <property type="evidence" value="ECO:0007669"/>
    <property type="project" value="InterPro"/>
</dbReference>
<feature type="active site" evidence="1">
    <location>
        <position position="301"/>
    </location>
</feature>
<accession>A0A1H8PIG9</accession>
<keyword evidence="1" id="KW-0443">Lipid metabolism</keyword>